<gene>
    <name evidence="2" type="ORF">HINF_LOCUS16848</name>
    <name evidence="3" type="ORF">HINF_LOCUS77024</name>
</gene>
<feature type="region of interest" description="Disordered" evidence="1">
    <location>
        <begin position="117"/>
        <end position="246"/>
    </location>
</feature>
<dbReference type="Proteomes" id="UP001642409">
    <property type="component" value="Unassembled WGS sequence"/>
</dbReference>
<proteinExistence type="predicted"/>
<feature type="compositionally biased region" description="Acidic residues" evidence="1">
    <location>
        <begin position="198"/>
        <end position="207"/>
    </location>
</feature>
<accession>A0AA86U311</accession>
<protein>
    <submittedName>
        <fullName evidence="3">Hypothetical_protein</fullName>
    </submittedName>
</protein>
<reference evidence="2" key="1">
    <citation type="submission" date="2023-06" db="EMBL/GenBank/DDBJ databases">
        <authorList>
            <person name="Kurt Z."/>
        </authorList>
    </citation>
    <scope>NUCLEOTIDE SEQUENCE</scope>
</reference>
<evidence type="ECO:0000313" key="4">
    <source>
        <dbReference type="Proteomes" id="UP001642409"/>
    </source>
</evidence>
<keyword evidence="4" id="KW-1185">Reference proteome</keyword>
<dbReference type="AlphaFoldDB" id="A0AA86U311"/>
<evidence type="ECO:0000256" key="1">
    <source>
        <dbReference type="SAM" id="MobiDB-lite"/>
    </source>
</evidence>
<feature type="compositionally biased region" description="Basic and acidic residues" evidence="1">
    <location>
        <begin position="117"/>
        <end position="133"/>
    </location>
</feature>
<organism evidence="2">
    <name type="scientific">Hexamita inflata</name>
    <dbReference type="NCBI Taxonomy" id="28002"/>
    <lineage>
        <taxon>Eukaryota</taxon>
        <taxon>Metamonada</taxon>
        <taxon>Diplomonadida</taxon>
        <taxon>Hexamitidae</taxon>
        <taxon>Hexamitinae</taxon>
        <taxon>Hexamita</taxon>
    </lineage>
</organism>
<evidence type="ECO:0000313" key="2">
    <source>
        <dbReference type="EMBL" id="CAI9929203.1"/>
    </source>
</evidence>
<reference evidence="3 4" key="2">
    <citation type="submission" date="2024-07" db="EMBL/GenBank/DDBJ databases">
        <authorList>
            <person name="Akdeniz Z."/>
        </authorList>
    </citation>
    <scope>NUCLEOTIDE SEQUENCE [LARGE SCALE GENOMIC DNA]</scope>
</reference>
<evidence type="ECO:0000313" key="3">
    <source>
        <dbReference type="EMBL" id="CAL6112407.1"/>
    </source>
</evidence>
<dbReference type="EMBL" id="CATOUU010000426">
    <property type="protein sequence ID" value="CAI9929203.1"/>
    <property type="molecule type" value="Genomic_DNA"/>
</dbReference>
<comment type="caution">
    <text evidence="2">The sequence shown here is derived from an EMBL/GenBank/DDBJ whole genome shotgun (WGS) entry which is preliminary data.</text>
</comment>
<feature type="compositionally biased region" description="Basic and acidic residues" evidence="1">
    <location>
        <begin position="140"/>
        <end position="197"/>
    </location>
</feature>
<name>A0AA86U311_9EUKA</name>
<sequence length="347" mass="40868">MLQPQRANCLSSSGRVRLLSQNASRSSQQLILQFKKQGEVPKVKPFLPVFGFEPMNNFELDNVQEVNLPLVVRSGVVNRQTVTNRIMKQENKIKILNESNQTDKNRQGIKYDELKMDQQHKQRKQGVNEEGKQKNNFQRIENEQRMDKKRQEEGNKQELKIEELEMEGNKELMDKKDGIRTNKECESERIRNDHDNNEDQTEYEEQEANQNQIRPNKQKEHEQDDTGMNQPKNNKQSNKKNKTTENITLSMHNEQPTEMTEIVDENENDVDFDKLLSFSHPLKITKTKPKDYAYKETVFDFAKERQSAKYLMGWQRVIRIGGIKIKDWERINGKKMVLLDAQTTQTK</sequence>
<dbReference type="EMBL" id="CAXDID020000738">
    <property type="protein sequence ID" value="CAL6112407.1"/>
    <property type="molecule type" value="Genomic_DNA"/>
</dbReference>